<evidence type="ECO:0000313" key="3">
    <source>
        <dbReference type="Proteomes" id="UP001408356"/>
    </source>
</evidence>
<comment type="caution">
    <text evidence="2">The sequence shown here is derived from an EMBL/GenBank/DDBJ whole genome shotgun (WGS) entry which is preliminary data.</text>
</comment>
<reference evidence="2 3" key="1">
    <citation type="journal article" date="2024" name="J. Plant Pathol.">
        <title>Sequence and assembly of the genome of Seiridium unicorne, isolate CBS 538.82, causal agent of cypress canker disease.</title>
        <authorList>
            <person name="Scali E."/>
            <person name="Rocca G.D."/>
            <person name="Danti R."/>
            <person name="Garbelotto M."/>
            <person name="Barberini S."/>
            <person name="Baroncelli R."/>
            <person name="Emiliani G."/>
        </authorList>
    </citation>
    <scope>NUCLEOTIDE SEQUENCE [LARGE SCALE GENOMIC DNA]</scope>
    <source>
        <strain evidence="2 3">BM-138-508</strain>
    </source>
</reference>
<dbReference type="Proteomes" id="UP001408356">
    <property type="component" value="Unassembled WGS sequence"/>
</dbReference>
<dbReference type="PANTHER" id="PTHR38788:SF3">
    <property type="entry name" value="CLR5 DOMAIN-CONTAINING PROTEIN"/>
    <property type="match status" value="1"/>
</dbReference>
<proteinExistence type="predicted"/>
<protein>
    <submittedName>
        <fullName evidence="2">Clr5 domain-containing protein</fullName>
    </submittedName>
</protein>
<name>A0ABR2UN67_9PEZI</name>
<dbReference type="Pfam" id="PF14420">
    <property type="entry name" value="Clr5"/>
    <property type="match status" value="1"/>
</dbReference>
<organism evidence="2 3">
    <name type="scientific">Seiridium unicorne</name>
    <dbReference type="NCBI Taxonomy" id="138068"/>
    <lineage>
        <taxon>Eukaryota</taxon>
        <taxon>Fungi</taxon>
        <taxon>Dikarya</taxon>
        <taxon>Ascomycota</taxon>
        <taxon>Pezizomycotina</taxon>
        <taxon>Sordariomycetes</taxon>
        <taxon>Xylariomycetidae</taxon>
        <taxon>Amphisphaeriales</taxon>
        <taxon>Sporocadaceae</taxon>
        <taxon>Seiridium</taxon>
    </lineage>
</organism>
<keyword evidence="3" id="KW-1185">Reference proteome</keyword>
<gene>
    <name evidence="2" type="ORF">SUNI508_09868</name>
</gene>
<sequence length="504" mass="57600">MAAAPSSAIRWATNEDWEAHKETIEYLYCELHMPLKEVDVILRENYDLHATQRMYKSRLKKWGFRKHMSAAETQEVNRQVYLGIARLPLVRGRALGSQRLKSWLQRANDRNRRKLIAYPQSPRHLLPPQSMHISESALYEVSRYSRVAVESGCWNFSTMDALKNATSDWGMLFREGVLQVGKKHNYTVGFRLLDNCCAQFQAVLRKEEPILVWAMYLGILELTDTAEEQLTYTFTKFFASMCLVELGAHHPLTKLIHCIQSMDINQARLSATSILGAQLDVIRQHVGRGNAFIDLKLVMVMEWLHDLGLVSYEFCFAEIDGVIKELQSSLIVDETDSSFGIIWCTLLFAGWLLAGGHYVEASAALKKVEEWHRNRRLTLGHDERVWPEIFTMKALIEERMSVYGTRDGFEAHAAGSVVEQQPWDGLVRDSHGAHDRVRTIKSLQNGIVTTRPESNSDATNRLGSQMQPASSQGIGVLVEQWLVDPDQLKADQWTPLFRWVTKPK</sequence>
<dbReference type="PANTHER" id="PTHR38788">
    <property type="entry name" value="CLR5 DOMAIN-CONTAINING PROTEIN"/>
    <property type="match status" value="1"/>
</dbReference>
<evidence type="ECO:0000259" key="1">
    <source>
        <dbReference type="Pfam" id="PF14420"/>
    </source>
</evidence>
<feature type="domain" description="Clr5" evidence="1">
    <location>
        <begin position="14"/>
        <end position="66"/>
    </location>
</feature>
<dbReference type="InterPro" id="IPR025676">
    <property type="entry name" value="Clr5_dom"/>
</dbReference>
<dbReference type="EMBL" id="JARVKF010000409">
    <property type="protein sequence ID" value="KAK9416095.1"/>
    <property type="molecule type" value="Genomic_DNA"/>
</dbReference>
<accession>A0ABR2UN67</accession>
<evidence type="ECO:0000313" key="2">
    <source>
        <dbReference type="EMBL" id="KAK9416095.1"/>
    </source>
</evidence>